<dbReference type="EMBL" id="CP012524">
    <property type="protein sequence ID" value="ALC42698.1"/>
    <property type="molecule type" value="Genomic_DNA"/>
</dbReference>
<evidence type="ECO:0000256" key="3">
    <source>
        <dbReference type="ARBA" id="ARBA00023015"/>
    </source>
</evidence>
<keyword evidence="5" id="KW-0804">Transcription</keyword>
<dbReference type="GO" id="GO:0003677">
    <property type="term" value="F:DNA binding"/>
    <property type="evidence" value="ECO:0007669"/>
    <property type="project" value="UniProtKB-KW"/>
</dbReference>
<evidence type="ECO:0000259" key="7">
    <source>
        <dbReference type="Pfam" id="PF13873"/>
    </source>
</evidence>
<reference evidence="8 9" key="1">
    <citation type="submission" date="2015-08" db="EMBL/GenBank/DDBJ databases">
        <title>Ancestral chromatin configuration constrains chromatin evolution on differentiating sex chromosomes in Drosophila.</title>
        <authorList>
            <person name="Zhou Q."/>
            <person name="Bachtrog D."/>
        </authorList>
    </citation>
    <scope>NUCLEOTIDE SEQUENCE [LARGE SCALE GENOMIC DNA]</scope>
    <source>
        <tissue evidence="8">Whole larvae</tissue>
    </source>
</reference>
<dbReference type="Proteomes" id="UP000494163">
    <property type="component" value="Chromosome 2R"/>
</dbReference>
<evidence type="ECO:0000256" key="5">
    <source>
        <dbReference type="ARBA" id="ARBA00023163"/>
    </source>
</evidence>
<feature type="non-terminal residue" evidence="8">
    <location>
        <position position="57"/>
    </location>
</feature>
<comment type="function">
    <text evidence="6">Involved in transvection phenomena (= synapsis-dependent gene expression), where the synaptic pairing of chromosomes carrying genes with which zeste interacts influences the expression of these genes. Zeste binds to DNA and stimulates transcription from a nearby promoter.</text>
</comment>
<keyword evidence="4" id="KW-0238">DNA-binding</keyword>
<gene>
    <name evidence="8" type="ORF">Dbus_chr2Rg2277</name>
</gene>
<dbReference type="InterPro" id="IPR028002">
    <property type="entry name" value="Myb_DNA-bind_5"/>
</dbReference>
<proteinExistence type="predicted"/>
<organism evidence="8 9">
    <name type="scientific">Drosophila busckii</name>
    <name type="common">Fruit fly</name>
    <dbReference type="NCBI Taxonomy" id="30019"/>
    <lineage>
        <taxon>Eukaryota</taxon>
        <taxon>Metazoa</taxon>
        <taxon>Ecdysozoa</taxon>
        <taxon>Arthropoda</taxon>
        <taxon>Hexapoda</taxon>
        <taxon>Insecta</taxon>
        <taxon>Pterygota</taxon>
        <taxon>Neoptera</taxon>
        <taxon>Endopterygota</taxon>
        <taxon>Diptera</taxon>
        <taxon>Brachycera</taxon>
        <taxon>Muscomorpha</taxon>
        <taxon>Ephydroidea</taxon>
        <taxon>Drosophilidae</taxon>
        <taxon>Drosophila</taxon>
    </lineage>
</organism>
<evidence type="ECO:0000256" key="6">
    <source>
        <dbReference type="ARBA" id="ARBA00025466"/>
    </source>
</evidence>
<dbReference type="OrthoDB" id="3066195at2759"/>
<sequence>SLTMNRRSTRMPNFTAEEEAVLIALAYKYKSVIEKKGSNGRIWREKQLAWSKIAAEF</sequence>
<evidence type="ECO:0000256" key="2">
    <source>
        <dbReference type="ARBA" id="ARBA00016807"/>
    </source>
</evidence>
<feature type="domain" description="Myb/SANT-like DNA-binding" evidence="7">
    <location>
        <begin position="10"/>
        <end position="57"/>
    </location>
</feature>
<accession>A0A0M5J0G6</accession>
<feature type="non-terminal residue" evidence="8">
    <location>
        <position position="1"/>
    </location>
</feature>
<evidence type="ECO:0000256" key="1">
    <source>
        <dbReference type="ARBA" id="ARBA00011764"/>
    </source>
</evidence>
<comment type="subunit">
    <text evidence="1">Self-associates forming complexes of several hundred monomers.</text>
</comment>
<protein>
    <recommendedName>
        <fullName evidence="2">Regulatory protein zeste</fullName>
    </recommendedName>
</protein>
<dbReference type="Pfam" id="PF13873">
    <property type="entry name" value="Myb_DNA-bind_5"/>
    <property type="match status" value="1"/>
</dbReference>
<keyword evidence="3" id="KW-0805">Transcription regulation</keyword>
<name>A0A0M5J0G6_DROBS</name>
<dbReference type="AlphaFoldDB" id="A0A0M5J0G6"/>
<dbReference type="SMR" id="A0A0M5J0G6"/>
<evidence type="ECO:0000256" key="4">
    <source>
        <dbReference type="ARBA" id="ARBA00023125"/>
    </source>
</evidence>
<evidence type="ECO:0000313" key="9">
    <source>
        <dbReference type="Proteomes" id="UP000494163"/>
    </source>
</evidence>
<evidence type="ECO:0000313" key="8">
    <source>
        <dbReference type="EMBL" id="ALC42698.1"/>
    </source>
</evidence>
<keyword evidence="9" id="KW-1185">Reference proteome</keyword>